<dbReference type="STRING" id="1121331.SAMN02745248_02249"/>
<dbReference type="Proteomes" id="UP000183952">
    <property type="component" value="Unassembled WGS sequence"/>
</dbReference>
<protein>
    <recommendedName>
        <fullName evidence="1">HNH nuclease domain-containing protein</fullName>
    </recommendedName>
</protein>
<evidence type="ECO:0000313" key="3">
    <source>
        <dbReference type="Proteomes" id="UP000183952"/>
    </source>
</evidence>
<gene>
    <name evidence="2" type="ORF">SAMN02745248_02249</name>
</gene>
<feature type="domain" description="HNH nuclease" evidence="1">
    <location>
        <begin position="193"/>
        <end position="249"/>
    </location>
</feature>
<dbReference type="RefSeq" id="WP_072904172.1">
    <property type="nucleotide sequence ID" value="NZ_FRAD01000021.1"/>
</dbReference>
<evidence type="ECO:0000259" key="1">
    <source>
        <dbReference type="SMART" id="SM00507"/>
    </source>
</evidence>
<reference evidence="2 3" key="1">
    <citation type="submission" date="2016-11" db="EMBL/GenBank/DDBJ databases">
        <authorList>
            <person name="Jaros S."/>
            <person name="Januszkiewicz K."/>
            <person name="Wedrychowicz H."/>
        </authorList>
    </citation>
    <scope>NUCLEOTIDE SEQUENCE [LARGE SCALE GENOMIC DNA]</scope>
    <source>
        <strain evidence="2 3">DSM 3090</strain>
    </source>
</reference>
<dbReference type="CDD" id="cd00085">
    <property type="entry name" value="HNHc"/>
    <property type="match status" value="1"/>
</dbReference>
<keyword evidence="3" id="KW-1185">Reference proteome</keyword>
<dbReference type="Gene3D" id="1.10.30.50">
    <property type="match status" value="1"/>
</dbReference>
<accession>A0A1M6RBV2</accession>
<dbReference type="InterPro" id="IPR003615">
    <property type="entry name" value="HNH_nuc"/>
</dbReference>
<dbReference type="SMART" id="SM00507">
    <property type="entry name" value="HNHc"/>
    <property type="match status" value="1"/>
</dbReference>
<organism evidence="2 3">
    <name type="scientific">Hathewaya proteolytica DSM 3090</name>
    <dbReference type="NCBI Taxonomy" id="1121331"/>
    <lineage>
        <taxon>Bacteria</taxon>
        <taxon>Bacillati</taxon>
        <taxon>Bacillota</taxon>
        <taxon>Clostridia</taxon>
        <taxon>Eubacteriales</taxon>
        <taxon>Clostridiaceae</taxon>
        <taxon>Hathewaya</taxon>
    </lineage>
</organism>
<name>A0A1M6RBV2_9CLOT</name>
<sequence>MTTENYVYKKEVDWSLLNEGLTLPFDNQVVFGQIMGRFLQRGESKDITLYLNGKSYKAKITNVNFDLKFKRKKDTLQIRYTKNGELAKALQAYFSKSYQFIKKTRELREPGDRTMIRLPEEYKEYLVIYTTEYDDSYVLETIVADEIISLRQAVSGQKERVMEAAFNYDVEDSTSTIIETERIDKIRKLNKKIGDNLKLLYGYRCQICGKLIGEEFGSHIVEAHHIDYFVSSLNNDASNQIIVCPNHHSVIHDTNPIFDRRRLIYIYKNGLEQRLVLNQHL</sequence>
<proteinExistence type="predicted"/>
<dbReference type="AlphaFoldDB" id="A0A1M6RBV2"/>
<evidence type="ECO:0000313" key="2">
    <source>
        <dbReference type="EMBL" id="SHK29944.1"/>
    </source>
</evidence>
<dbReference type="OrthoDB" id="9779761at2"/>
<dbReference type="EMBL" id="FRAD01000021">
    <property type="protein sequence ID" value="SHK29944.1"/>
    <property type="molecule type" value="Genomic_DNA"/>
</dbReference>